<evidence type="ECO:0000313" key="6">
    <source>
        <dbReference type="EMBL" id="SFI30643.1"/>
    </source>
</evidence>
<proteinExistence type="predicted"/>
<dbReference type="InterPro" id="IPR000524">
    <property type="entry name" value="Tscrpt_reg_HTH_GntR"/>
</dbReference>
<protein>
    <submittedName>
        <fullName evidence="6">Transcriptional regulator, GntR family</fullName>
    </submittedName>
</protein>
<dbReference type="InterPro" id="IPR008920">
    <property type="entry name" value="TF_FadR/GntR_C"/>
</dbReference>
<dbReference type="SMART" id="SM00345">
    <property type="entry name" value="HTH_GNTR"/>
    <property type="match status" value="1"/>
</dbReference>
<dbReference type="GO" id="GO:0003700">
    <property type="term" value="F:DNA-binding transcription factor activity"/>
    <property type="evidence" value="ECO:0007669"/>
    <property type="project" value="InterPro"/>
</dbReference>
<dbReference type="Gene3D" id="1.10.10.10">
    <property type="entry name" value="Winged helix-like DNA-binding domain superfamily/Winged helix DNA-binding domain"/>
    <property type="match status" value="1"/>
</dbReference>
<dbReference type="SUPFAM" id="SSF46785">
    <property type="entry name" value="Winged helix' DNA-binding domain"/>
    <property type="match status" value="1"/>
</dbReference>
<dbReference type="PANTHER" id="PTHR43537">
    <property type="entry name" value="TRANSCRIPTIONAL REGULATOR, GNTR FAMILY"/>
    <property type="match status" value="1"/>
</dbReference>
<reference evidence="6 7" key="1">
    <citation type="submission" date="2016-10" db="EMBL/GenBank/DDBJ databases">
        <authorList>
            <person name="de Groot N.N."/>
        </authorList>
    </citation>
    <scope>NUCLEOTIDE SEQUENCE [LARGE SCALE GENOMIC DNA]</scope>
    <source>
        <strain evidence="6 7">CGMCC 1.11030</strain>
    </source>
</reference>
<dbReference type="AlphaFoldDB" id="A0A1I3H4S3"/>
<organism evidence="6 7">
    <name type="scientific">Albimonas pacifica</name>
    <dbReference type="NCBI Taxonomy" id="1114924"/>
    <lineage>
        <taxon>Bacteria</taxon>
        <taxon>Pseudomonadati</taxon>
        <taxon>Pseudomonadota</taxon>
        <taxon>Alphaproteobacteria</taxon>
        <taxon>Rhodobacterales</taxon>
        <taxon>Paracoccaceae</taxon>
        <taxon>Albimonas</taxon>
    </lineage>
</organism>
<accession>A0A1I3H4S3</accession>
<feature type="domain" description="HTH gntR-type" evidence="5">
    <location>
        <begin position="17"/>
        <end position="83"/>
    </location>
</feature>
<dbReference type="Pfam" id="PF07729">
    <property type="entry name" value="FCD"/>
    <property type="match status" value="1"/>
</dbReference>
<dbReference type="GO" id="GO:0003677">
    <property type="term" value="F:DNA binding"/>
    <property type="evidence" value="ECO:0007669"/>
    <property type="project" value="UniProtKB-KW"/>
</dbReference>
<feature type="compositionally biased region" description="Basic and acidic residues" evidence="4">
    <location>
        <begin position="1"/>
        <end position="12"/>
    </location>
</feature>
<dbReference type="SUPFAM" id="SSF48008">
    <property type="entry name" value="GntR ligand-binding domain-like"/>
    <property type="match status" value="1"/>
</dbReference>
<evidence type="ECO:0000313" key="7">
    <source>
        <dbReference type="Proteomes" id="UP000199377"/>
    </source>
</evidence>
<dbReference type="SMART" id="SM00895">
    <property type="entry name" value="FCD"/>
    <property type="match status" value="1"/>
</dbReference>
<keyword evidence="2" id="KW-0238">DNA-binding</keyword>
<keyword evidence="7" id="KW-1185">Reference proteome</keyword>
<gene>
    <name evidence="6" type="ORF">SAMN05216258_105498</name>
</gene>
<evidence type="ECO:0000256" key="3">
    <source>
        <dbReference type="ARBA" id="ARBA00023163"/>
    </source>
</evidence>
<keyword evidence="1" id="KW-0805">Transcription regulation</keyword>
<dbReference type="Proteomes" id="UP000199377">
    <property type="component" value="Unassembled WGS sequence"/>
</dbReference>
<dbReference type="InterPro" id="IPR036388">
    <property type="entry name" value="WH-like_DNA-bd_sf"/>
</dbReference>
<dbReference type="Pfam" id="PF00392">
    <property type="entry name" value="GntR"/>
    <property type="match status" value="1"/>
</dbReference>
<dbReference type="PANTHER" id="PTHR43537:SF24">
    <property type="entry name" value="GLUCONATE OPERON TRANSCRIPTIONAL REPRESSOR"/>
    <property type="match status" value="1"/>
</dbReference>
<name>A0A1I3H4S3_9RHOB</name>
<dbReference type="OrthoDB" id="9788098at2"/>
<sequence length="231" mass="25513">MGLDHPDVHVAEPEAGQKPAERAYETIRSAILSGELAAGTHLREEPLARMTGTSRTPVREALHRLTAEGLALAQNRHRYVADFSFHEVAVIFELRARLESYAATLAATRITREELDRMKGLIEEIDGLGDASGEGEAERFFGLNARFHEVIIAATRSSQLRALTAQAFALPLVTIKRFVCEQEINVQRSNAQHRDIVTALERRDPEWAAAAMMSHIISTKPTALASRRPGA</sequence>
<evidence type="ECO:0000256" key="4">
    <source>
        <dbReference type="SAM" id="MobiDB-lite"/>
    </source>
</evidence>
<evidence type="ECO:0000256" key="1">
    <source>
        <dbReference type="ARBA" id="ARBA00023015"/>
    </source>
</evidence>
<feature type="region of interest" description="Disordered" evidence="4">
    <location>
        <begin position="1"/>
        <end position="21"/>
    </location>
</feature>
<dbReference type="InterPro" id="IPR011711">
    <property type="entry name" value="GntR_C"/>
</dbReference>
<dbReference type="InterPro" id="IPR036390">
    <property type="entry name" value="WH_DNA-bd_sf"/>
</dbReference>
<evidence type="ECO:0000256" key="2">
    <source>
        <dbReference type="ARBA" id="ARBA00023125"/>
    </source>
</evidence>
<keyword evidence="3" id="KW-0804">Transcription</keyword>
<dbReference type="RefSeq" id="WP_092860298.1">
    <property type="nucleotide sequence ID" value="NZ_FOQH01000005.1"/>
</dbReference>
<dbReference type="Gene3D" id="1.20.120.530">
    <property type="entry name" value="GntR ligand-binding domain-like"/>
    <property type="match status" value="1"/>
</dbReference>
<dbReference type="PROSITE" id="PS50949">
    <property type="entry name" value="HTH_GNTR"/>
    <property type="match status" value="1"/>
</dbReference>
<dbReference type="STRING" id="1114924.SAMN05216258_105498"/>
<dbReference type="EMBL" id="FOQH01000005">
    <property type="protein sequence ID" value="SFI30643.1"/>
    <property type="molecule type" value="Genomic_DNA"/>
</dbReference>
<evidence type="ECO:0000259" key="5">
    <source>
        <dbReference type="PROSITE" id="PS50949"/>
    </source>
</evidence>